<gene>
    <name evidence="2" type="ORF">BS50DRAFT_219383</name>
</gene>
<dbReference type="OrthoDB" id="8119704at2759"/>
<proteinExistence type="predicted"/>
<dbReference type="InterPro" id="IPR000073">
    <property type="entry name" value="AB_hydrolase_1"/>
</dbReference>
<dbReference type="Gene3D" id="3.40.50.1820">
    <property type="entry name" value="alpha/beta hydrolase"/>
    <property type="match status" value="1"/>
</dbReference>
<dbReference type="PANTHER" id="PTHR43433:SF5">
    <property type="entry name" value="AB HYDROLASE-1 DOMAIN-CONTAINING PROTEIN"/>
    <property type="match status" value="1"/>
</dbReference>
<dbReference type="AlphaFoldDB" id="A0A2T2N447"/>
<dbReference type="EMBL" id="KZ678152">
    <property type="protein sequence ID" value="PSN59798.1"/>
    <property type="molecule type" value="Genomic_DNA"/>
</dbReference>
<dbReference type="SUPFAM" id="SSF53474">
    <property type="entry name" value="alpha/beta-Hydrolases"/>
    <property type="match status" value="1"/>
</dbReference>
<protein>
    <submittedName>
        <fullName evidence="2">Alpha/beta-hydrolase</fullName>
    </submittedName>
</protein>
<accession>A0A2T2N447</accession>
<reference evidence="2 3" key="1">
    <citation type="journal article" date="2018" name="Front. Microbiol.">
        <title>Genome-Wide Analysis of Corynespora cassiicola Leaf Fall Disease Putative Effectors.</title>
        <authorList>
            <person name="Lopez D."/>
            <person name="Ribeiro S."/>
            <person name="Label P."/>
            <person name="Fumanal B."/>
            <person name="Venisse J.S."/>
            <person name="Kohler A."/>
            <person name="de Oliveira R.R."/>
            <person name="Labutti K."/>
            <person name="Lipzen A."/>
            <person name="Lail K."/>
            <person name="Bauer D."/>
            <person name="Ohm R.A."/>
            <person name="Barry K.W."/>
            <person name="Spatafora J."/>
            <person name="Grigoriev I.V."/>
            <person name="Martin F.M."/>
            <person name="Pujade-Renaud V."/>
        </authorList>
    </citation>
    <scope>NUCLEOTIDE SEQUENCE [LARGE SCALE GENOMIC DNA]</scope>
    <source>
        <strain evidence="2 3">Philippines</strain>
    </source>
</reference>
<evidence type="ECO:0000259" key="1">
    <source>
        <dbReference type="Pfam" id="PF00561"/>
    </source>
</evidence>
<dbReference type="GO" id="GO:0016787">
    <property type="term" value="F:hydrolase activity"/>
    <property type="evidence" value="ECO:0007669"/>
    <property type="project" value="UniProtKB-KW"/>
</dbReference>
<sequence>MASYEAARDLFITIKGIKYAYRRFGLTDRIPLFMHIHFRGTMDHWDPAFVNPLAARRPVIILDSAGVGRSEGDIPTTFAGWAQVVVDFLIAIGLKQIDLLGFSMGGCTAQMVALNAPKGMIRRLILAGTIPSAGEGVVLLDDISPYNKLRFARTYEEQLEAFLISFFGPSERSQAAGRASFQRIHTSRPGRTDYVDVEKAKRQGMASLDFQDPKRAGDGSYSRFHELTMPTLIANGSDDVLFPTENSILMWKQLANANAQLHLYPDSGHAFLYQYASEFSRLVNDFLDREMPSVRSTRL</sequence>
<dbReference type="Pfam" id="PF00561">
    <property type="entry name" value="Abhydrolase_1"/>
    <property type="match status" value="1"/>
</dbReference>
<name>A0A2T2N447_CORCC</name>
<keyword evidence="2" id="KW-0378">Hydrolase</keyword>
<organism evidence="2 3">
    <name type="scientific">Corynespora cassiicola Philippines</name>
    <dbReference type="NCBI Taxonomy" id="1448308"/>
    <lineage>
        <taxon>Eukaryota</taxon>
        <taxon>Fungi</taxon>
        <taxon>Dikarya</taxon>
        <taxon>Ascomycota</taxon>
        <taxon>Pezizomycotina</taxon>
        <taxon>Dothideomycetes</taxon>
        <taxon>Pleosporomycetidae</taxon>
        <taxon>Pleosporales</taxon>
        <taxon>Corynesporascaceae</taxon>
        <taxon>Corynespora</taxon>
    </lineage>
</organism>
<evidence type="ECO:0000313" key="2">
    <source>
        <dbReference type="EMBL" id="PSN59798.1"/>
    </source>
</evidence>
<feature type="domain" description="AB hydrolase-1" evidence="1">
    <location>
        <begin position="40"/>
        <end position="272"/>
    </location>
</feature>
<dbReference type="STRING" id="1448308.A0A2T2N447"/>
<evidence type="ECO:0000313" key="3">
    <source>
        <dbReference type="Proteomes" id="UP000240883"/>
    </source>
</evidence>
<dbReference type="InterPro" id="IPR029058">
    <property type="entry name" value="AB_hydrolase_fold"/>
</dbReference>
<keyword evidence="3" id="KW-1185">Reference proteome</keyword>
<dbReference type="InterPro" id="IPR050471">
    <property type="entry name" value="AB_hydrolase"/>
</dbReference>
<dbReference type="PANTHER" id="PTHR43433">
    <property type="entry name" value="HYDROLASE, ALPHA/BETA FOLD FAMILY PROTEIN"/>
    <property type="match status" value="1"/>
</dbReference>
<dbReference type="Proteomes" id="UP000240883">
    <property type="component" value="Unassembled WGS sequence"/>
</dbReference>